<dbReference type="KEGG" id="dpl:KGM_202594"/>
<protein>
    <submittedName>
        <fullName evidence="1">Uncharacterized protein</fullName>
    </submittedName>
</protein>
<reference evidence="1 2" key="1">
    <citation type="journal article" date="2011" name="Cell">
        <title>The monarch butterfly genome yields insights into long-distance migration.</title>
        <authorList>
            <person name="Zhan S."/>
            <person name="Merlin C."/>
            <person name="Boore J.L."/>
            <person name="Reppert S.M."/>
        </authorList>
    </citation>
    <scope>NUCLEOTIDE SEQUENCE [LARGE SCALE GENOMIC DNA]</scope>
    <source>
        <strain evidence="1">F-2</strain>
    </source>
</reference>
<dbReference type="AlphaFoldDB" id="A0A212FJR9"/>
<keyword evidence="2" id="KW-1185">Reference proteome</keyword>
<dbReference type="InParanoid" id="A0A212FJR9"/>
<evidence type="ECO:0000313" key="1">
    <source>
        <dbReference type="EMBL" id="OWR53983.1"/>
    </source>
</evidence>
<accession>A0A212FJR9</accession>
<sequence>MSKGCSGIRYGVINRPALEGRRRVSPEGALSKRLSLLPPLLNEPRGPRASFALRILKKESNVYVMPVIFALI</sequence>
<dbReference type="EMBL" id="AGBW02008229">
    <property type="protein sequence ID" value="OWR53983.1"/>
    <property type="molecule type" value="Genomic_DNA"/>
</dbReference>
<dbReference type="Proteomes" id="UP000007151">
    <property type="component" value="Unassembled WGS sequence"/>
</dbReference>
<gene>
    <name evidence="1" type="ORF">KGM_202594</name>
</gene>
<name>A0A212FJR9_DANPL</name>
<organism evidence="1 2">
    <name type="scientific">Danaus plexippus plexippus</name>
    <dbReference type="NCBI Taxonomy" id="278856"/>
    <lineage>
        <taxon>Eukaryota</taxon>
        <taxon>Metazoa</taxon>
        <taxon>Ecdysozoa</taxon>
        <taxon>Arthropoda</taxon>
        <taxon>Hexapoda</taxon>
        <taxon>Insecta</taxon>
        <taxon>Pterygota</taxon>
        <taxon>Neoptera</taxon>
        <taxon>Endopterygota</taxon>
        <taxon>Lepidoptera</taxon>
        <taxon>Glossata</taxon>
        <taxon>Ditrysia</taxon>
        <taxon>Papilionoidea</taxon>
        <taxon>Nymphalidae</taxon>
        <taxon>Danainae</taxon>
        <taxon>Danaini</taxon>
        <taxon>Danaina</taxon>
        <taxon>Danaus</taxon>
        <taxon>Danaus</taxon>
    </lineage>
</organism>
<proteinExistence type="predicted"/>
<evidence type="ECO:0000313" key="2">
    <source>
        <dbReference type="Proteomes" id="UP000007151"/>
    </source>
</evidence>
<comment type="caution">
    <text evidence="1">The sequence shown here is derived from an EMBL/GenBank/DDBJ whole genome shotgun (WGS) entry which is preliminary data.</text>
</comment>